<dbReference type="AlphaFoldDB" id="A0A2J6PWV6"/>
<dbReference type="Pfam" id="PF04082">
    <property type="entry name" value="Fungal_trans"/>
    <property type="match status" value="1"/>
</dbReference>
<dbReference type="GO" id="GO:0005634">
    <property type="term" value="C:nucleus"/>
    <property type="evidence" value="ECO:0007669"/>
    <property type="project" value="TreeGrafter"/>
</dbReference>
<proteinExistence type="predicted"/>
<keyword evidence="3" id="KW-0804">Transcription</keyword>
<feature type="region of interest" description="Disordered" evidence="5">
    <location>
        <begin position="86"/>
        <end position="105"/>
    </location>
</feature>
<dbReference type="InterPro" id="IPR051127">
    <property type="entry name" value="Fungal_SecMet_Regulators"/>
</dbReference>
<evidence type="ECO:0000256" key="2">
    <source>
        <dbReference type="ARBA" id="ARBA00023015"/>
    </source>
</evidence>
<evidence type="ECO:0000256" key="5">
    <source>
        <dbReference type="SAM" id="MobiDB-lite"/>
    </source>
</evidence>
<evidence type="ECO:0000259" key="6">
    <source>
        <dbReference type="PROSITE" id="PS50048"/>
    </source>
</evidence>
<reference evidence="7 8" key="1">
    <citation type="submission" date="2016-05" db="EMBL/GenBank/DDBJ databases">
        <title>A degradative enzymes factory behind the ericoid mycorrhizal symbiosis.</title>
        <authorList>
            <consortium name="DOE Joint Genome Institute"/>
            <person name="Martino E."/>
            <person name="Morin E."/>
            <person name="Grelet G."/>
            <person name="Kuo A."/>
            <person name="Kohler A."/>
            <person name="Daghino S."/>
            <person name="Barry K."/>
            <person name="Choi C."/>
            <person name="Cichocki N."/>
            <person name="Clum A."/>
            <person name="Copeland A."/>
            <person name="Hainaut M."/>
            <person name="Haridas S."/>
            <person name="Labutti K."/>
            <person name="Lindquist E."/>
            <person name="Lipzen A."/>
            <person name="Khouja H.-R."/>
            <person name="Murat C."/>
            <person name="Ohm R."/>
            <person name="Olson A."/>
            <person name="Spatafora J."/>
            <person name="Veneault-Fourrey C."/>
            <person name="Henrissat B."/>
            <person name="Grigoriev I."/>
            <person name="Martin F."/>
            <person name="Perotto S."/>
        </authorList>
    </citation>
    <scope>NUCLEOTIDE SEQUENCE [LARGE SCALE GENOMIC DNA]</scope>
    <source>
        <strain evidence="7 8">UAMH 7357</strain>
    </source>
</reference>
<evidence type="ECO:0000313" key="8">
    <source>
        <dbReference type="Proteomes" id="UP000235672"/>
    </source>
</evidence>
<evidence type="ECO:0000313" key="7">
    <source>
        <dbReference type="EMBL" id="PMD18444.1"/>
    </source>
</evidence>
<dbReference type="GO" id="GO:0000981">
    <property type="term" value="F:DNA-binding transcription factor activity, RNA polymerase II-specific"/>
    <property type="evidence" value="ECO:0007669"/>
    <property type="project" value="InterPro"/>
</dbReference>
<dbReference type="STRING" id="1745343.A0A2J6PWV6"/>
<evidence type="ECO:0000256" key="3">
    <source>
        <dbReference type="ARBA" id="ARBA00023163"/>
    </source>
</evidence>
<gene>
    <name evidence="7" type="ORF">NA56DRAFT_604470</name>
</gene>
<dbReference type="OrthoDB" id="47007at2759"/>
<dbReference type="InterPro" id="IPR036864">
    <property type="entry name" value="Zn2-C6_fun-type_DNA-bd_sf"/>
</dbReference>
<dbReference type="PANTHER" id="PTHR47424">
    <property type="entry name" value="REGULATORY PROTEIN GAL4"/>
    <property type="match status" value="1"/>
</dbReference>
<dbReference type="CDD" id="cd12148">
    <property type="entry name" value="fungal_TF_MHR"/>
    <property type="match status" value="1"/>
</dbReference>
<dbReference type="SMART" id="SM00066">
    <property type="entry name" value="GAL4"/>
    <property type="match status" value="1"/>
</dbReference>
<dbReference type="Pfam" id="PF00172">
    <property type="entry name" value="Zn_clus"/>
    <property type="match status" value="1"/>
</dbReference>
<sequence>MWTSEKRQRVTQACDRCKRRKKQCSGSQPCAACSVRSIPCTFSSNPPNSNQLRSHARTSPVFHKTPNRESESSLAWPLVPSYSAELATDPPQEDLAEDETPIQNPGRLLQNGEGRLLYVGDSSTLSFLQTIRRLVEKQLGPSPFTMDSNCSRILEATISAPTSIQQNYALPDREAAQFMIDSFFSNTAGLFEIFDEASFRKRAAETLEQPLDAQPEWLCHLNLVFAIGLQMRKDRPTRNSNAARILERLEGNGLKRAERFYLAARKLKDPTLEFEDGGMGVVQSLLLMTIYMLAASKRNTAWAFLGMAINLSYALGIHKEETLPMFDLSEQTARQRLWQSLYIMDCFLATTLGRPNTIDFETASELCSTYTQDLNRATSPEASSLSFSVTASKIVGEILSRVYHKRKASRAIAYLLSLRFSEWMKELPLDLHWRGSKVQAQDPDLSLRRLHINLIYFNGLILLTRPFFLDQITRRLLGPANDTSSLNTYQSACGPRKERQRPEQAFCFHGACVRSALHSIEAVHAVFSVNALPRRDPFVIHWLFSAALVMLANMFCQVYVEVQSESIVNMALEIMRFCGEADSQAQRYLTILKSFTEVLQEDKKIKEQGGGSGDLGHNIFEMLFGIDVVGLSGEESSAESRIPVAADWAHADGIFPPHDLGGLDTLCFSSGVQGKSDDLVDGNDTWWNPGQDIFACSGDIPVHFYS</sequence>
<keyword evidence="1" id="KW-0479">Metal-binding</keyword>
<dbReference type="GO" id="GO:0006351">
    <property type="term" value="P:DNA-templated transcription"/>
    <property type="evidence" value="ECO:0007669"/>
    <property type="project" value="InterPro"/>
</dbReference>
<name>A0A2J6PWV6_9HELO</name>
<dbReference type="GO" id="GO:0000978">
    <property type="term" value="F:RNA polymerase II cis-regulatory region sequence-specific DNA binding"/>
    <property type="evidence" value="ECO:0007669"/>
    <property type="project" value="TreeGrafter"/>
</dbReference>
<dbReference type="PROSITE" id="PS50048">
    <property type="entry name" value="ZN2_CY6_FUNGAL_2"/>
    <property type="match status" value="1"/>
</dbReference>
<dbReference type="SUPFAM" id="SSF57701">
    <property type="entry name" value="Zn2/Cys6 DNA-binding domain"/>
    <property type="match status" value="1"/>
</dbReference>
<dbReference type="SMART" id="SM00906">
    <property type="entry name" value="Fungal_trans"/>
    <property type="match status" value="1"/>
</dbReference>
<dbReference type="PANTHER" id="PTHR47424:SF9">
    <property type="entry name" value="TAH-2"/>
    <property type="match status" value="1"/>
</dbReference>
<keyword evidence="2" id="KW-0805">Transcription regulation</keyword>
<evidence type="ECO:0000256" key="4">
    <source>
        <dbReference type="ARBA" id="ARBA00023242"/>
    </source>
</evidence>
<dbReference type="GO" id="GO:0008270">
    <property type="term" value="F:zinc ion binding"/>
    <property type="evidence" value="ECO:0007669"/>
    <property type="project" value="InterPro"/>
</dbReference>
<accession>A0A2J6PWV6</accession>
<evidence type="ECO:0000256" key="1">
    <source>
        <dbReference type="ARBA" id="ARBA00022723"/>
    </source>
</evidence>
<dbReference type="GO" id="GO:0000435">
    <property type="term" value="P:positive regulation of transcription from RNA polymerase II promoter by galactose"/>
    <property type="evidence" value="ECO:0007669"/>
    <property type="project" value="TreeGrafter"/>
</dbReference>
<dbReference type="CDD" id="cd00067">
    <property type="entry name" value="GAL4"/>
    <property type="match status" value="1"/>
</dbReference>
<keyword evidence="8" id="KW-1185">Reference proteome</keyword>
<feature type="compositionally biased region" description="Acidic residues" evidence="5">
    <location>
        <begin position="91"/>
        <end position="100"/>
    </location>
</feature>
<organism evidence="7 8">
    <name type="scientific">Hyaloscypha hepaticicola</name>
    <dbReference type="NCBI Taxonomy" id="2082293"/>
    <lineage>
        <taxon>Eukaryota</taxon>
        <taxon>Fungi</taxon>
        <taxon>Dikarya</taxon>
        <taxon>Ascomycota</taxon>
        <taxon>Pezizomycotina</taxon>
        <taxon>Leotiomycetes</taxon>
        <taxon>Helotiales</taxon>
        <taxon>Hyaloscyphaceae</taxon>
        <taxon>Hyaloscypha</taxon>
    </lineage>
</organism>
<dbReference type="Proteomes" id="UP000235672">
    <property type="component" value="Unassembled WGS sequence"/>
</dbReference>
<dbReference type="EMBL" id="KZ613494">
    <property type="protein sequence ID" value="PMD18444.1"/>
    <property type="molecule type" value="Genomic_DNA"/>
</dbReference>
<keyword evidence="4" id="KW-0539">Nucleus</keyword>
<dbReference type="InterPro" id="IPR007219">
    <property type="entry name" value="XnlR_reg_dom"/>
</dbReference>
<dbReference type="InterPro" id="IPR001138">
    <property type="entry name" value="Zn2Cys6_DnaBD"/>
</dbReference>
<feature type="domain" description="Zn(2)-C6 fungal-type" evidence="6">
    <location>
        <begin position="13"/>
        <end position="42"/>
    </location>
</feature>
<protein>
    <recommendedName>
        <fullName evidence="6">Zn(2)-C6 fungal-type domain-containing protein</fullName>
    </recommendedName>
</protein>
<dbReference type="PROSITE" id="PS00463">
    <property type="entry name" value="ZN2_CY6_FUNGAL_1"/>
    <property type="match status" value="1"/>
</dbReference>
<feature type="compositionally biased region" description="Polar residues" evidence="5">
    <location>
        <begin position="43"/>
        <end position="53"/>
    </location>
</feature>
<feature type="region of interest" description="Disordered" evidence="5">
    <location>
        <begin position="43"/>
        <end position="74"/>
    </location>
</feature>
<dbReference type="Gene3D" id="4.10.240.10">
    <property type="entry name" value="Zn(2)-C6 fungal-type DNA-binding domain"/>
    <property type="match status" value="1"/>
</dbReference>